<feature type="compositionally biased region" description="Basic and acidic residues" evidence="1">
    <location>
        <begin position="205"/>
        <end position="214"/>
    </location>
</feature>
<proteinExistence type="predicted"/>
<dbReference type="OrthoDB" id="5397183at2759"/>
<feature type="region of interest" description="Disordered" evidence="1">
    <location>
        <begin position="193"/>
        <end position="214"/>
    </location>
</feature>
<keyword evidence="3" id="KW-1185">Reference proteome</keyword>
<dbReference type="EMBL" id="AMCV02000004">
    <property type="protein sequence ID" value="TDZ24582.1"/>
    <property type="molecule type" value="Genomic_DNA"/>
</dbReference>
<name>A0A484G2Y7_COLOR</name>
<sequence length="364" mass="40187">MVDPIPPRADRIVMYGNVTKRPLSSGGTTTSAPAKRIAIEMNHAPRDPVVFRNTLESSKNDVAFDHFDVQENCPPLPLDPFGPLTSEIRQTPSSVIFPLDANETESELESSWMNEFVDFDQTDLDIPSPGTLSLNTTSAESQTLSVEHDEPFHKLHSTITDHVSSVGDGYGLVDSDEEDLARLIETSCSGLPKLPSTCATQMTPRDSRSPTRFDAKLQHSLSTPGKSAHSQISTAEPDLLDDDVDWDLVTQCVTKVTANDKKSDAADGDSTSSTLAPFTRPPFPAKHFQLRDLFSDNQPYLTGTFKDWRNGSCADAQSRLNELELVIHYVSGAKHSREQHLHWAETTPRQARRVPSLPHLEVDT</sequence>
<feature type="region of interest" description="Disordered" evidence="1">
    <location>
        <begin position="259"/>
        <end position="280"/>
    </location>
</feature>
<evidence type="ECO:0000313" key="2">
    <source>
        <dbReference type="EMBL" id="TDZ24582.1"/>
    </source>
</evidence>
<dbReference type="Proteomes" id="UP000014480">
    <property type="component" value="Unassembled WGS sequence"/>
</dbReference>
<organism evidence="2 3">
    <name type="scientific">Colletotrichum orbiculare (strain 104-T / ATCC 96160 / CBS 514.97 / LARS 414 / MAFF 240422)</name>
    <name type="common">Cucumber anthracnose fungus</name>
    <name type="synonym">Colletotrichum lagenarium</name>
    <dbReference type="NCBI Taxonomy" id="1213857"/>
    <lineage>
        <taxon>Eukaryota</taxon>
        <taxon>Fungi</taxon>
        <taxon>Dikarya</taxon>
        <taxon>Ascomycota</taxon>
        <taxon>Pezizomycotina</taxon>
        <taxon>Sordariomycetes</taxon>
        <taxon>Hypocreomycetidae</taxon>
        <taxon>Glomerellales</taxon>
        <taxon>Glomerellaceae</taxon>
        <taxon>Colletotrichum</taxon>
        <taxon>Colletotrichum orbiculare species complex</taxon>
    </lineage>
</organism>
<dbReference type="AlphaFoldDB" id="A0A484G2Y7"/>
<evidence type="ECO:0000313" key="3">
    <source>
        <dbReference type="Proteomes" id="UP000014480"/>
    </source>
</evidence>
<accession>A0A484G2Y7</accession>
<reference evidence="3" key="2">
    <citation type="journal article" date="2019" name="Mol. Plant Microbe Interact.">
        <title>Genome sequence resources for four phytopathogenic fungi from the Colletotrichum orbiculare species complex.</title>
        <authorList>
            <person name="Gan P."/>
            <person name="Tsushima A."/>
            <person name="Narusaka M."/>
            <person name="Narusaka Y."/>
            <person name="Takano Y."/>
            <person name="Kubo Y."/>
            <person name="Shirasu K."/>
        </authorList>
    </citation>
    <scope>GENOME REANNOTATION</scope>
    <source>
        <strain evidence="3">104-T / ATCC 96160 / CBS 514.97 / LARS 414 / MAFF 240422</strain>
    </source>
</reference>
<gene>
    <name evidence="2" type="ORF">Cob_v002278</name>
</gene>
<protein>
    <submittedName>
        <fullName evidence="2">Uncharacterized protein</fullName>
    </submittedName>
</protein>
<comment type="caution">
    <text evidence="2">The sequence shown here is derived from an EMBL/GenBank/DDBJ whole genome shotgun (WGS) entry which is preliminary data.</text>
</comment>
<evidence type="ECO:0000256" key="1">
    <source>
        <dbReference type="SAM" id="MobiDB-lite"/>
    </source>
</evidence>
<reference evidence="3" key="1">
    <citation type="journal article" date="2013" name="New Phytol.">
        <title>Comparative genomic and transcriptomic analyses reveal the hemibiotrophic stage shift of Colletotrichum fungi.</title>
        <authorList>
            <person name="Gan P."/>
            <person name="Ikeda K."/>
            <person name="Irieda H."/>
            <person name="Narusaka M."/>
            <person name="O'Connell R.J."/>
            <person name="Narusaka Y."/>
            <person name="Takano Y."/>
            <person name="Kubo Y."/>
            <person name="Shirasu K."/>
        </authorList>
    </citation>
    <scope>NUCLEOTIDE SEQUENCE [LARGE SCALE GENOMIC DNA]</scope>
    <source>
        <strain evidence="3">104-T / ATCC 96160 / CBS 514.97 / LARS 414 / MAFF 240422</strain>
    </source>
</reference>